<sequence length="208" mass="22351">MYQHALSAITHCAPDRGSRGQALVGEHAVQVREAELIAQLAAHLAGLVDGRSPVRERCGARTAPGVGHLVIDDDHRNVAARRVTHEKLAASAAAGIAFEWQNCIPDTFDACAAGRDGRIGRSTGRGLVDLGPLHGVGRCQLRANVLAMRLGRLSALPHPGIFGFTAQERPVGGVEIEPVPTSRQRSGVEQHRYVRRCRISLTVHTARH</sequence>
<dbReference type="AlphaFoldDB" id="A0A6J7IX05"/>
<gene>
    <name evidence="1" type="ORF">UFOPK3472_04326</name>
</gene>
<organism evidence="1">
    <name type="scientific">freshwater metagenome</name>
    <dbReference type="NCBI Taxonomy" id="449393"/>
    <lineage>
        <taxon>unclassified sequences</taxon>
        <taxon>metagenomes</taxon>
        <taxon>ecological metagenomes</taxon>
    </lineage>
</organism>
<name>A0A6J7IX05_9ZZZZ</name>
<evidence type="ECO:0000313" key="1">
    <source>
        <dbReference type="EMBL" id="CAB4935290.1"/>
    </source>
</evidence>
<accession>A0A6J7IX05</accession>
<reference evidence="1" key="1">
    <citation type="submission" date="2020-05" db="EMBL/GenBank/DDBJ databases">
        <authorList>
            <person name="Chiriac C."/>
            <person name="Salcher M."/>
            <person name="Ghai R."/>
            <person name="Kavagutti S V."/>
        </authorList>
    </citation>
    <scope>NUCLEOTIDE SEQUENCE</scope>
</reference>
<proteinExistence type="predicted"/>
<protein>
    <submittedName>
        <fullName evidence="1">Unannotated protein</fullName>
    </submittedName>
</protein>
<dbReference type="EMBL" id="CAFBLX010000534">
    <property type="protein sequence ID" value="CAB4935290.1"/>
    <property type="molecule type" value="Genomic_DNA"/>
</dbReference>